<evidence type="ECO:0000313" key="1">
    <source>
        <dbReference type="EMBL" id="SVA65381.1"/>
    </source>
</evidence>
<protein>
    <submittedName>
        <fullName evidence="1">Uncharacterized protein</fullName>
    </submittedName>
</protein>
<reference evidence="1" key="1">
    <citation type="submission" date="2018-05" db="EMBL/GenBank/DDBJ databases">
        <authorList>
            <person name="Lanie J.A."/>
            <person name="Ng W.-L."/>
            <person name="Kazmierczak K.M."/>
            <person name="Andrzejewski T.M."/>
            <person name="Davidsen T.M."/>
            <person name="Wayne K.J."/>
            <person name="Tettelin H."/>
            <person name="Glass J.I."/>
            <person name="Rusch D."/>
            <person name="Podicherti R."/>
            <person name="Tsui H.-C.T."/>
            <person name="Winkler M.E."/>
        </authorList>
    </citation>
    <scope>NUCLEOTIDE SEQUENCE</scope>
</reference>
<dbReference type="Gene3D" id="1.25.40.10">
    <property type="entry name" value="Tetratricopeptide repeat domain"/>
    <property type="match status" value="2"/>
</dbReference>
<dbReference type="EMBL" id="UINC01015545">
    <property type="protein sequence ID" value="SVA65381.1"/>
    <property type="molecule type" value="Genomic_DNA"/>
</dbReference>
<sequence>VSEVNAKELSSILSLRKEKSKESDQLMHYGLFQEAVDVNVTMIDINHGDQKAYNRLGDALLKIGKSAEAHDAYQSSIFLEKTKKENTKIAVDSAMRSDWNKAIQINSDIIDRFPWDLEPYNRLGKALSEKGQNKKAIQAFRCALVISPNSPIAKKNMKRLEKTSGFKSSMTISATTPERSFIEETGRTGVTKLVNIPRSFNVTDLIAGHSVDLISVERGMRILDRKGVEIGSIEPKLALRLKKLAEGGNTYSANITSAGEDGVTVIIRETYRHPSQSNKSSFPAKSSVLVDVPMAALGYGLNDAGKLAHLKDWSDDDTESGDDEVFSPLIPKILSGESPLDGQGILD</sequence>
<name>A0A381XLR4_9ZZZZ</name>
<organism evidence="1">
    <name type="scientific">marine metagenome</name>
    <dbReference type="NCBI Taxonomy" id="408172"/>
    <lineage>
        <taxon>unclassified sequences</taxon>
        <taxon>metagenomes</taxon>
        <taxon>ecological metagenomes</taxon>
    </lineage>
</organism>
<accession>A0A381XLR4</accession>
<dbReference type="PROSITE" id="PS50005">
    <property type="entry name" value="TPR"/>
    <property type="match status" value="2"/>
</dbReference>
<dbReference type="InterPro" id="IPR011990">
    <property type="entry name" value="TPR-like_helical_dom_sf"/>
</dbReference>
<dbReference type="AlphaFoldDB" id="A0A381XLR4"/>
<dbReference type="Pfam" id="PF13181">
    <property type="entry name" value="TPR_8"/>
    <property type="match status" value="1"/>
</dbReference>
<dbReference type="SMART" id="SM00028">
    <property type="entry name" value="TPR"/>
    <property type="match status" value="2"/>
</dbReference>
<proteinExistence type="predicted"/>
<gene>
    <name evidence="1" type="ORF">METZ01_LOCUS118235</name>
</gene>
<dbReference type="SUPFAM" id="SSF48452">
    <property type="entry name" value="TPR-like"/>
    <property type="match status" value="1"/>
</dbReference>
<dbReference type="InterPro" id="IPR019734">
    <property type="entry name" value="TPR_rpt"/>
</dbReference>
<feature type="non-terminal residue" evidence="1">
    <location>
        <position position="1"/>
    </location>
</feature>